<dbReference type="SUPFAM" id="SSF46785">
    <property type="entry name" value="Winged helix' DNA-binding domain"/>
    <property type="match status" value="1"/>
</dbReference>
<evidence type="ECO:0000256" key="2">
    <source>
        <dbReference type="ARBA" id="ARBA00005249"/>
    </source>
</evidence>
<sequence length="533" mass="59902">MMASKPPTQEYGVRVPKNFRKSFSIMKFNAALNVNPEKWSQVRMEREDNTKEFKADDETPKFGAGSEYGREQREEARRKRYGYGGKKYQPEDQPWHLRLGGKSGKRFRGTREGGVKENASYYIFTQSADGAFEAYPIEDWYNFVPIARFKHLTADEAEEEFVKRDKILNYFSVMRKKLKSDEAGEGEEEEKEKSNKRSSDFKISEMDEWIHSSDEEDEDDDEDGEKKKTKKKGQGNDSDSDAEKKKQKKKKASNQAKKKKEPKGSDDEAVEESDDGDEEGQELDYISDSSSSEEELEKKMDDKGVDQEDGMRKLLTSDEESEEEEGEKEEGDEDEEEGKEEEDAAGEPSSSAKKKKKKKKKKASSAGKDAQEGSSGENSSDGSDLDVDAKATTNSQKKKSSKPNSESGSRPESRQGEANSESGTGSKRKAEEESVGQQIAKKLKTDSSSSASAGPILPPNVLQTASESGLTEETVRRYLMRKPMSGKELLQKFKSKKTGLSSDDLVSLIAHIIKKINPDRKKIKDVMYFSIKA</sequence>
<feature type="compositionally biased region" description="Basic residues" evidence="9">
    <location>
        <begin position="352"/>
        <end position="363"/>
    </location>
</feature>
<comment type="similarity">
    <text evidence="2 8">Belongs to the TFIIF alpha subunit family.</text>
</comment>
<feature type="compositionally biased region" description="Basic and acidic residues" evidence="9">
    <location>
        <begin position="43"/>
        <end position="60"/>
    </location>
</feature>
<evidence type="ECO:0000256" key="6">
    <source>
        <dbReference type="ARBA" id="ARBA00023242"/>
    </source>
</evidence>
<evidence type="ECO:0000256" key="5">
    <source>
        <dbReference type="ARBA" id="ARBA00023163"/>
    </source>
</evidence>
<dbReference type="Gene3D" id="1.10.10.10">
    <property type="entry name" value="Winged helix-like DNA-binding domain superfamily/Winged helix DNA-binding domain"/>
    <property type="match status" value="1"/>
</dbReference>
<feature type="compositionally biased region" description="Polar residues" evidence="9">
    <location>
        <begin position="461"/>
        <end position="471"/>
    </location>
</feature>
<keyword evidence="11" id="KW-1185">Reference proteome</keyword>
<dbReference type="GO" id="GO:0003677">
    <property type="term" value="F:DNA binding"/>
    <property type="evidence" value="ECO:0007669"/>
    <property type="project" value="UniProtKB-KW"/>
</dbReference>
<dbReference type="InterPro" id="IPR036390">
    <property type="entry name" value="WH_DNA-bd_sf"/>
</dbReference>
<feature type="compositionally biased region" description="Low complexity" evidence="9">
    <location>
        <begin position="372"/>
        <end position="382"/>
    </location>
</feature>
<evidence type="ECO:0000256" key="8">
    <source>
        <dbReference type="RuleBase" id="RU366044"/>
    </source>
</evidence>
<keyword evidence="3 8" id="KW-0805">Transcription regulation</keyword>
<comment type="function">
    <text evidence="7 8">TFIIF is a general transcription initiation factor that binds to RNA polymerase II and helps to recruit it to the initiation complex in collaboration with TFIIB. It promotes transcription elongation.</text>
</comment>
<dbReference type="Proteomes" id="UP000677054">
    <property type="component" value="Unassembled WGS sequence"/>
</dbReference>
<dbReference type="AlphaFoldDB" id="A0A7R9FP30"/>
<dbReference type="GO" id="GO:0016251">
    <property type="term" value="F:RNA polymerase II general transcription initiation factor activity"/>
    <property type="evidence" value="ECO:0007669"/>
    <property type="project" value="TreeGrafter"/>
</dbReference>
<evidence type="ECO:0000313" key="11">
    <source>
        <dbReference type="Proteomes" id="UP000677054"/>
    </source>
</evidence>
<evidence type="ECO:0000256" key="1">
    <source>
        <dbReference type="ARBA" id="ARBA00004123"/>
    </source>
</evidence>
<dbReference type="EMBL" id="LR902020">
    <property type="protein sequence ID" value="CAD7249818.1"/>
    <property type="molecule type" value="Genomic_DNA"/>
</dbReference>
<comment type="subcellular location">
    <subcellularLocation>
        <location evidence="1 8">Nucleus</location>
    </subcellularLocation>
</comment>
<dbReference type="OrthoDB" id="76676at2759"/>
<keyword evidence="6 8" id="KW-0539">Nucleus</keyword>
<evidence type="ECO:0000256" key="3">
    <source>
        <dbReference type="ARBA" id="ARBA00023015"/>
    </source>
</evidence>
<gene>
    <name evidence="10" type="ORF">DSTB1V02_LOCUS9605</name>
</gene>
<keyword evidence="4 8" id="KW-0238">DNA-binding</keyword>
<name>A0A7R9FP30_9CRUS</name>
<feature type="region of interest" description="Disordered" evidence="9">
    <location>
        <begin position="42"/>
        <end position="111"/>
    </location>
</feature>
<organism evidence="10">
    <name type="scientific">Darwinula stevensoni</name>
    <dbReference type="NCBI Taxonomy" id="69355"/>
    <lineage>
        <taxon>Eukaryota</taxon>
        <taxon>Metazoa</taxon>
        <taxon>Ecdysozoa</taxon>
        <taxon>Arthropoda</taxon>
        <taxon>Crustacea</taxon>
        <taxon>Oligostraca</taxon>
        <taxon>Ostracoda</taxon>
        <taxon>Podocopa</taxon>
        <taxon>Podocopida</taxon>
        <taxon>Darwinulocopina</taxon>
        <taxon>Darwinuloidea</taxon>
        <taxon>Darwinulidae</taxon>
        <taxon>Darwinula</taxon>
    </lineage>
</organism>
<dbReference type="GO" id="GO:0006367">
    <property type="term" value="P:transcription initiation at RNA polymerase II promoter"/>
    <property type="evidence" value="ECO:0007669"/>
    <property type="project" value="InterPro"/>
</dbReference>
<feature type="region of interest" description="Disordered" evidence="9">
    <location>
        <begin position="178"/>
        <end position="471"/>
    </location>
</feature>
<dbReference type="EMBL" id="CAJPEV010002503">
    <property type="protein sequence ID" value="CAG0897128.1"/>
    <property type="molecule type" value="Genomic_DNA"/>
</dbReference>
<evidence type="ECO:0000313" key="10">
    <source>
        <dbReference type="EMBL" id="CAD7249818.1"/>
    </source>
</evidence>
<dbReference type="GO" id="GO:0032968">
    <property type="term" value="P:positive regulation of transcription elongation by RNA polymerase II"/>
    <property type="evidence" value="ECO:0007669"/>
    <property type="project" value="InterPro"/>
</dbReference>
<feature type="compositionally biased region" description="Polar residues" evidence="9">
    <location>
        <begin position="416"/>
        <end position="425"/>
    </location>
</feature>
<evidence type="ECO:0000256" key="4">
    <source>
        <dbReference type="ARBA" id="ARBA00023125"/>
    </source>
</evidence>
<evidence type="ECO:0000256" key="9">
    <source>
        <dbReference type="SAM" id="MobiDB-lite"/>
    </source>
</evidence>
<dbReference type="InterPro" id="IPR011039">
    <property type="entry name" value="TFIIF_interaction"/>
</dbReference>
<protein>
    <recommendedName>
        <fullName evidence="8">Transcription initiation factor IIF subunit alpha</fullName>
    </recommendedName>
</protein>
<accession>A0A7R9FP30</accession>
<dbReference type="InterPro" id="IPR008851">
    <property type="entry name" value="TFIIF-alpha"/>
</dbReference>
<feature type="compositionally biased region" description="Basic and acidic residues" evidence="9">
    <location>
        <begin position="191"/>
        <end position="213"/>
    </location>
</feature>
<dbReference type="GO" id="GO:0005674">
    <property type="term" value="C:transcription factor TFIIF complex"/>
    <property type="evidence" value="ECO:0007669"/>
    <property type="project" value="TreeGrafter"/>
</dbReference>
<dbReference type="PANTHER" id="PTHR13011">
    <property type="entry name" value="TFIIF-ALPHA"/>
    <property type="match status" value="1"/>
</dbReference>
<dbReference type="GO" id="GO:0001096">
    <property type="term" value="F:TFIIF-class transcription factor complex binding"/>
    <property type="evidence" value="ECO:0007669"/>
    <property type="project" value="TreeGrafter"/>
</dbReference>
<keyword evidence="5 8" id="KW-0804">Transcription</keyword>
<feature type="compositionally biased region" description="Acidic residues" evidence="9">
    <location>
        <begin position="267"/>
        <end position="282"/>
    </location>
</feature>
<feature type="compositionally biased region" description="Basic and acidic residues" evidence="9">
    <location>
        <begin position="296"/>
        <end position="316"/>
    </location>
</feature>
<dbReference type="SUPFAM" id="SSF50916">
    <property type="entry name" value="Rap30/74 interaction domains"/>
    <property type="match status" value="1"/>
</dbReference>
<feature type="compositionally biased region" description="Acidic residues" evidence="9">
    <location>
        <begin position="317"/>
        <end position="345"/>
    </location>
</feature>
<feature type="compositionally biased region" description="Basic residues" evidence="9">
    <location>
        <begin position="245"/>
        <end position="261"/>
    </location>
</feature>
<dbReference type="PANTHER" id="PTHR13011:SF0">
    <property type="entry name" value="GENERAL TRANSCRIPTION FACTOR IIF SUBUNIT 1"/>
    <property type="match status" value="1"/>
</dbReference>
<proteinExistence type="inferred from homology"/>
<feature type="compositionally biased region" description="Acidic residues" evidence="9">
    <location>
        <begin position="214"/>
        <end position="223"/>
    </location>
</feature>
<dbReference type="InterPro" id="IPR036388">
    <property type="entry name" value="WH-like_DNA-bd_sf"/>
</dbReference>
<feature type="compositionally biased region" description="Basic and acidic residues" evidence="9">
    <location>
        <begin position="68"/>
        <end position="77"/>
    </location>
</feature>
<evidence type="ECO:0000256" key="7">
    <source>
        <dbReference type="ARBA" id="ARBA00025232"/>
    </source>
</evidence>
<reference evidence="10" key="1">
    <citation type="submission" date="2020-11" db="EMBL/GenBank/DDBJ databases">
        <authorList>
            <person name="Tran Van P."/>
        </authorList>
    </citation>
    <scope>NUCLEOTIDE SEQUENCE</scope>
</reference>
<dbReference type="Pfam" id="PF05793">
    <property type="entry name" value="TFIIF_alpha"/>
    <property type="match status" value="1"/>
</dbReference>